<dbReference type="STRING" id="1841610.A6X21_02930"/>
<dbReference type="Gene3D" id="3.60.60.10">
    <property type="entry name" value="Penicillin V Acylase, Chain A"/>
    <property type="match status" value="1"/>
</dbReference>
<evidence type="ECO:0000313" key="2">
    <source>
        <dbReference type="EMBL" id="ODA34651.1"/>
    </source>
</evidence>
<dbReference type="Proteomes" id="UP000094828">
    <property type="component" value="Unassembled WGS sequence"/>
</dbReference>
<evidence type="ECO:0008006" key="4">
    <source>
        <dbReference type="Google" id="ProtNLM"/>
    </source>
</evidence>
<name>A0A1C3EN41_9PLAN</name>
<comment type="caution">
    <text evidence="2">The sequence shown here is derived from an EMBL/GenBank/DDBJ whole genome shotgun (WGS) entry which is preliminary data.</text>
</comment>
<sequence length="557" mass="59634">MPSGIEYLSRGILKSPAIEFFFRQRGGRLNSHLNPVGLRNPGMERVLKGLRLALGVLILATVLPKTTALACTTAVISGKATRDGRPLLWKNRDAPNFRNELVFIEDGRYKVLAVVNAGARQSIWMGVNSAGLCIENSVTNDLAFPKTAKGLGNGSFMLKVLRDCATVADVEKLLEETNQSGRSTAANFGVIDAQGGAVLFETARASYRKFDANDPLVAPHGFVVRSNFSITGKNASLSSSGTSSPVLSDHPSRADLADVYSAERYFRARELLEEPFKSHDDQKSGPLDVRYLLRHVARDLADASGTPCAGSVNSPEEELPPFIETKNTISRTTTVSFVVFHGVKPGENPLLTTMWAGLGDPKFTIAVPCWVGIRQVSADLRGEKEGGPVGVAARQLRQVYYRQQTTANDTPVAASTAVASTTATSAVSGSQVASEARPAERSEESDREEGASSSSGAVSSGISGIETTGLKPIWESVWNQEDEVIERVERLLAQWRAKGVSPISQQMIHVQAAEQGLTALQEAVRQAEKLFPAAQSVPVVPATPLNPPVPATSATSE</sequence>
<evidence type="ECO:0000256" key="1">
    <source>
        <dbReference type="SAM" id="MobiDB-lite"/>
    </source>
</evidence>
<dbReference type="SUPFAM" id="SSF56235">
    <property type="entry name" value="N-terminal nucleophile aminohydrolases (Ntn hydrolases)"/>
    <property type="match status" value="1"/>
</dbReference>
<feature type="compositionally biased region" description="Basic and acidic residues" evidence="1">
    <location>
        <begin position="437"/>
        <end position="450"/>
    </location>
</feature>
<accession>A0A1C3EN41</accession>
<feature type="compositionally biased region" description="Low complexity" evidence="1">
    <location>
        <begin position="451"/>
        <end position="463"/>
    </location>
</feature>
<evidence type="ECO:0000313" key="3">
    <source>
        <dbReference type="Proteomes" id="UP000094828"/>
    </source>
</evidence>
<proteinExistence type="predicted"/>
<dbReference type="InterPro" id="IPR029055">
    <property type="entry name" value="Ntn_hydrolases_N"/>
</dbReference>
<organism evidence="2 3">
    <name type="scientific">Planctopirus hydrillae</name>
    <dbReference type="NCBI Taxonomy" id="1841610"/>
    <lineage>
        <taxon>Bacteria</taxon>
        <taxon>Pseudomonadati</taxon>
        <taxon>Planctomycetota</taxon>
        <taxon>Planctomycetia</taxon>
        <taxon>Planctomycetales</taxon>
        <taxon>Planctomycetaceae</taxon>
        <taxon>Planctopirus</taxon>
    </lineage>
</organism>
<gene>
    <name evidence="2" type="ORF">A6X21_02930</name>
</gene>
<protein>
    <recommendedName>
        <fullName evidence="4">Peptidase C45</fullName>
    </recommendedName>
</protein>
<dbReference type="AlphaFoldDB" id="A0A1C3EN41"/>
<dbReference type="EMBL" id="LYDR01000039">
    <property type="protein sequence ID" value="ODA34651.1"/>
    <property type="molecule type" value="Genomic_DNA"/>
</dbReference>
<keyword evidence="3" id="KW-1185">Reference proteome</keyword>
<feature type="compositionally biased region" description="Low complexity" evidence="1">
    <location>
        <begin position="423"/>
        <end position="436"/>
    </location>
</feature>
<reference evidence="2 3" key="1">
    <citation type="submission" date="2016-05" db="EMBL/GenBank/DDBJ databases">
        <title>Genomic and physiological characterization of Planctopirus sp. isolated from fresh water lake.</title>
        <authorList>
            <person name="Subhash Y."/>
            <person name="Ramana C."/>
        </authorList>
    </citation>
    <scope>NUCLEOTIDE SEQUENCE [LARGE SCALE GENOMIC DNA]</scope>
    <source>
        <strain evidence="2 3">JC280</strain>
    </source>
</reference>
<feature type="region of interest" description="Disordered" evidence="1">
    <location>
        <begin position="423"/>
        <end position="463"/>
    </location>
</feature>